<name>A0ACC2M9T3_PERAE</name>
<accession>A0ACC2M9T3</accession>
<keyword evidence="2" id="KW-1185">Reference proteome</keyword>
<organism evidence="1 2">
    <name type="scientific">Persea americana</name>
    <name type="common">Avocado</name>
    <dbReference type="NCBI Taxonomy" id="3435"/>
    <lineage>
        <taxon>Eukaryota</taxon>
        <taxon>Viridiplantae</taxon>
        <taxon>Streptophyta</taxon>
        <taxon>Embryophyta</taxon>
        <taxon>Tracheophyta</taxon>
        <taxon>Spermatophyta</taxon>
        <taxon>Magnoliopsida</taxon>
        <taxon>Magnoliidae</taxon>
        <taxon>Laurales</taxon>
        <taxon>Lauraceae</taxon>
        <taxon>Persea</taxon>
    </lineage>
</organism>
<proteinExistence type="predicted"/>
<evidence type="ECO:0000313" key="1">
    <source>
        <dbReference type="EMBL" id="KAJ8642168.1"/>
    </source>
</evidence>
<protein>
    <submittedName>
        <fullName evidence="1">Uncharacterized protein</fullName>
    </submittedName>
</protein>
<reference evidence="1 2" key="1">
    <citation type="journal article" date="2022" name="Hortic Res">
        <title>A haplotype resolved chromosomal level avocado genome allows analysis of novel avocado genes.</title>
        <authorList>
            <person name="Nath O."/>
            <person name="Fletcher S.J."/>
            <person name="Hayward A."/>
            <person name="Shaw L.M."/>
            <person name="Masouleh A.K."/>
            <person name="Furtado A."/>
            <person name="Henry R.J."/>
            <person name="Mitter N."/>
        </authorList>
    </citation>
    <scope>NUCLEOTIDE SEQUENCE [LARGE SCALE GENOMIC DNA]</scope>
    <source>
        <strain evidence="2">cv. Hass</strain>
        <tissue evidence="1">Leaves</tissue>
    </source>
</reference>
<sequence length="669" mass="74172">MLRSVNPKPAFFCIEEESDLGRDRQRKGDRYASGLEMEEMGMQARKRWRLGNGRDGGKVDDNDNEDDGEGEEEEEEGVGGVEKEEKGRVFTWNPSRIIRASRGSGGKDRHSKVLTSKGLRDRRVRLSVPTAIQFYDLQDRLGCDQPSKAVDWLIQAAADAIAELPSLDGAFQASPKQASNERRYEPDAEIEPSNYLHQHTQPQQQMLSSSKSGCSSNNSETSKGSVLSLSRSESRVKARERARERTAKEKEKESNIPQSPNPSASFTNLLTGCNGNTSEATIPTAAAHYSNPSFIPKQFLQYFPSMDYFGPAVIFGDGKTHQSSGFSSQAHFGNPTVSSLPPNIMASTAGDHPELQQFALWQDHVIPVAAAASFLLQSWRPHQTSHSSSGPQLITSSYQRLTGVCSSATAMGAGIQTRRGRERAEYLCLYSTVADVDQSRQVGRERPDAIILPQAQVQTTRTVSSNQRRRRFFLLLLLTKRRRRRQRRKTPVKQQRTAAGPPSSSSSTFCFMQQRGRTFCFALTAFPLPQVQRQAALTAEQSAELRRGGSPATAVPFFRQENCSGLCVSVWMPAMISTLMKISKQRDREPQIFFVSGEGDCETKQSGSFGTKNWAAINALRHSPSLGTMVSLEEMLPVSCLIGGNQTESGCPEENLSNMIQLETFNYLW</sequence>
<evidence type="ECO:0000313" key="2">
    <source>
        <dbReference type="Proteomes" id="UP001234297"/>
    </source>
</evidence>
<comment type="caution">
    <text evidence="1">The sequence shown here is derived from an EMBL/GenBank/DDBJ whole genome shotgun (WGS) entry which is preliminary data.</text>
</comment>
<dbReference type="EMBL" id="CM056813">
    <property type="protein sequence ID" value="KAJ8642168.1"/>
    <property type="molecule type" value="Genomic_DNA"/>
</dbReference>
<dbReference type="Proteomes" id="UP001234297">
    <property type="component" value="Chromosome 5"/>
</dbReference>
<gene>
    <name evidence="1" type="ORF">MRB53_018862</name>
</gene>